<dbReference type="InterPro" id="IPR001789">
    <property type="entry name" value="Sig_transdc_resp-reg_receiver"/>
</dbReference>
<dbReference type="eggNOG" id="COG2197">
    <property type="taxonomic scope" value="Bacteria"/>
</dbReference>
<dbReference type="GO" id="GO:0003677">
    <property type="term" value="F:DNA binding"/>
    <property type="evidence" value="ECO:0007669"/>
    <property type="project" value="UniProtKB-KW"/>
</dbReference>
<name>K9UAZ8_CHAP6</name>
<evidence type="ECO:0000259" key="9">
    <source>
        <dbReference type="PROSITE" id="PS50110"/>
    </source>
</evidence>
<dbReference type="Pfam" id="PF00072">
    <property type="entry name" value="Response_reg"/>
    <property type="match status" value="1"/>
</dbReference>
<dbReference type="eggNOG" id="COG0845">
    <property type="taxonomic scope" value="Bacteria"/>
</dbReference>
<dbReference type="RefSeq" id="WP_015157982.1">
    <property type="nucleotide sequence ID" value="NC_019697.1"/>
</dbReference>
<feature type="coiled-coil region" evidence="7">
    <location>
        <begin position="529"/>
        <end position="556"/>
    </location>
</feature>
<dbReference type="CDD" id="cd17535">
    <property type="entry name" value="REC_NarL-like"/>
    <property type="match status" value="1"/>
</dbReference>
<dbReference type="InterPro" id="IPR050739">
    <property type="entry name" value="MFP"/>
</dbReference>
<keyword evidence="6" id="KW-0597">Phosphoprotein</keyword>
<feature type="transmembrane region" description="Helical" evidence="8">
    <location>
        <begin position="214"/>
        <end position="234"/>
    </location>
</feature>
<feature type="modified residue" description="4-aspartylphosphate" evidence="6">
    <location>
        <position position="63"/>
    </location>
</feature>
<keyword evidence="7" id="KW-0175">Coiled coil</keyword>
<keyword evidence="10" id="KW-0238">DNA-binding</keyword>
<keyword evidence="4 8" id="KW-1133">Transmembrane helix</keyword>
<dbReference type="InterPro" id="IPR011006">
    <property type="entry name" value="CheY-like_superfamily"/>
</dbReference>
<dbReference type="GO" id="GO:0016020">
    <property type="term" value="C:membrane"/>
    <property type="evidence" value="ECO:0007669"/>
    <property type="project" value="UniProtKB-SubCell"/>
</dbReference>
<dbReference type="OrthoDB" id="9775513at2"/>
<dbReference type="InterPro" id="IPR058245">
    <property type="entry name" value="NreC/VraR/RcsB-like_REC"/>
</dbReference>
<evidence type="ECO:0000313" key="11">
    <source>
        <dbReference type="Proteomes" id="UP000010366"/>
    </source>
</evidence>
<evidence type="ECO:0000256" key="2">
    <source>
        <dbReference type="ARBA" id="ARBA00009477"/>
    </source>
</evidence>
<dbReference type="HOGENOM" id="CLU_023976_0_1_3"/>
<accession>K9UAZ8</accession>
<evidence type="ECO:0000256" key="1">
    <source>
        <dbReference type="ARBA" id="ARBA00004167"/>
    </source>
</evidence>
<keyword evidence="5 8" id="KW-0472">Membrane</keyword>
<dbReference type="GO" id="GO:0000160">
    <property type="term" value="P:phosphorelay signal transduction system"/>
    <property type="evidence" value="ECO:0007669"/>
    <property type="project" value="InterPro"/>
</dbReference>
<feature type="coiled-coil region" evidence="7">
    <location>
        <begin position="322"/>
        <end position="358"/>
    </location>
</feature>
<gene>
    <name evidence="10" type="ORF">Cha6605_0499</name>
</gene>
<organism evidence="10 11">
    <name type="scientific">Chamaesiphon minutus (strain ATCC 27169 / PCC 6605)</name>
    <dbReference type="NCBI Taxonomy" id="1173020"/>
    <lineage>
        <taxon>Bacteria</taxon>
        <taxon>Bacillati</taxon>
        <taxon>Cyanobacteriota</taxon>
        <taxon>Cyanophyceae</taxon>
        <taxon>Gomontiellales</taxon>
        <taxon>Chamaesiphonaceae</taxon>
        <taxon>Chamaesiphon</taxon>
    </lineage>
</organism>
<dbReference type="KEGG" id="cmp:Cha6605_0499"/>
<reference evidence="10 11" key="1">
    <citation type="submission" date="2012-05" db="EMBL/GenBank/DDBJ databases">
        <title>Finished chromosome of genome of Chamaesiphon sp. PCC 6605.</title>
        <authorList>
            <consortium name="US DOE Joint Genome Institute"/>
            <person name="Gugger M."/>
            <person name="Coursin T."/>
            <person name="Rippka R."/>
            <person name="Tandeau De Marsac N."/>
            <person name="Huntemann M."/>
            <person name="Wei C.-L."/>
            <person name="Han J."/>
            <person name="Detter J.C."/>
            <person name="Han C."/>
            <person name="Tapia R."/>
            <person name="Chen A."/>
            <person name="Kyrpides N."/>
            <person name="Mavromatis K."/>
            <person name="Markowitz V."/>
            <person name="Szeto E."/>
            <person name="Ivanova N."/>
            <person name="Pagani I."/>
            <person name="Pati A."/>
            <person name="Goodwin L."/>
            <person name="Nordberg H.P."/>
            <person name="Cantor M.N."/>
            <person name="Hua S.X."/>
            <person name="Woyke T."/>
            <person name="Kerfeld C.A."/>
        </authorList>
    </citation>
    <scope>NUCLEOTIDE SEQUENCE [LARGE SCALE GENOMIC DNA]</scope>
    <source>
        <strain evidence="11">ATCC 27169 / PCC 6605</strain>
    </source>
</reference>
<evidence type="ECO:0000256" key="7">
    <source>
        <dbReference type="SAM" id="Coils"/>
    </source>
</evidence>
<proteinExistence type="inferred from homology"/>
<keyword evidence="3 8" id="KW-0812">Transmembrane</keyword>
<sequence>MIAQQHSTPIIKILVVDDLRVVREKLKAILQPHEDLQIIGTAADGDSAIEQLEYLQPDIILLDVDMPKLNGIQAAQIINQKYPQIDVIILSGSIDRDELTNIANSSIKEYIIKGKIDLELADKIRTIYHQSEREVTSPQLDRDRVVEFNRASKRDPSNHSQLTLSPAPLQADFSDNARSQFTSIANTSLSKLHDWSSSARELIDMMPIPWTRGLLYFVAIFLGIAIPWACLFKMDEIGTARGRLEFQGNTIKREADIEGSVAVTKVYVKKGDLVKAGQIIMELDTKNIREQIYQNQLKLNGARQQLDRLLLLKNQIGLGTTAQQQQNQAQLLEKQSQIAQAQQSLATLESNANSQVAEKLAQLRQTEQTLADRQSSYNLQQAEKRTQVRQAEQSILDAQTNYLLAQNRLKDAQNEANRYQNLYRTGAIPEVKAKEIASIALEKKQLLTQAFASLQQSKLRLKEQQENNLKLLQQARADITQARLRLTEQQQNYQSTISRTQSDIAQAKLRVTEQQRGSESLTKGGNIAVLKTEQQSKEIQSQIATLQSEIDRDRAQGSFLTQQLQRYTIRADLDGTIFELPIVREGSVVQPKQLLAEIAPQGGGLVFKGEIPAERSESLRASLDSTNATNPDRKDVKLKFDEFPFESYDIVNGKLTWVAPNSKLTQISPNGTSASYDIEVQLAQPCIKHDGRCIPFKSGQPATAEIVIRNRRIIDFILDPFRKLSNSN</sequence>
<evidence type="ECO:0000256" key="5">
    <source>
        <dbReference type="ARBA" id="ARBA00023136"/>
    </source>
</evidence>
<dbReference type="AlphaFoldDB" id="K9UAZ8"/>
<evidence type="ECO:0000256" key="3">
    <source>
        <dbReference type="ARBA" id="ARBA00022692"/>
    </source>
</evidence>
<evidence type="ECO:0000256" key="4">
    <source>
        <dbReference type="ARBA" id="ARBA00022989"/>
    </source>
</evidence>
<dbReference type="STRING" id="1173020.Cha6605_0499"/>
<dbReference type="Proteomes" id="UP000010366">
    <property type="component" value="Chromosome"/>
</dbReference>
<comment type="subcellular location">
    <subcellularLocation>
        <location evidence="1">Membrane</location>
        <topology evidence="1">Single-pass membrane protein</topology>
    </subcellularLocation>
</comment>
<dbReference type="Gene3D" id="3.40.50.2300">
    <property type="match status" value="1"/>
</dbReference>
<feature type="coiled-coil region" evidence="7">
    <location>
        <begin position="395"/>
        <end position="422"/>
    </location>
</feature>
<dbReference type="PROSITE" id="PS50110">
    <property type="entry name" value="RESPONSE_REGULATORY"/>
    <property type="match status" value="1"/>
</dbReference>
<evidence type="ECO:0000256" key="8">
    <source>
        <dbReference type="SAM" id="Phobius"/>
    </source>
</evidence>
<dbReference type="PANTHER" id="PTHR30386">
    <property type="entry name" value="MEMBRANE FUSION SUBUNIT OF EMRAB-TOLC MULTIDRUG EFFLUX PUMP"/>
    <property type="match status" value="1"/>
</dbReference>
<evidence type="ECO:0000256" key="6">
    <source>
        <dbReference type="PROSITE-ProRule" id="PRU00169"/>
    </source>
</evidence>
<dbReference type="PANTHER" id="PTHR30386:SF26">
    <property type="entry name" value="TRANSPORT PROTEIN COMB"/>
    <property type="match status" value="1"/>
</dbReference>
<dbReference type="EMBL" id="CP003600">
    <property type="protein sequence ID" value="AFY91788.1"/>
    <property type="molecule type" value="Genomic_DNA"/>
</dbReference>
<comment type="similarity">
    <text evidence="2">Belongs to the membrane fusion protein (MFP) (TC 8.A.1) family.</text>
</comment>
<keyword evidence="11" id="KW-1185">Reference proteome</keyword>
<feature type="coiled-coil region" evidence="7">
    <location>
        <begin position="454"/>
        <end position="492"/>
    </location>
</feature>
<dbReference type="SMART" id="SM00448">
    <property type="entry name" value="REC"/>
    <property type="match status" value="1"/>
</dbReference>
<dbReference type="SUPFAM" id="SSF52172">
    <property type="entry name" value="CheY-like"/>
    <property type="match status" value="1"/>
</dbReference>
<evidence type="ECO:0000313" key="10">
    <source>
        <dbReference type="EMBL" id="AFY91788.1"/>
    </source>
</evidence>
<protein>
    <submittedName>
        <fullName evidence="10">Response regulator containing a CheY-like receiver domain and an HTH DNA-binding domain</fullName>
    </submittedName>
</protein>
<dbReference type="Gene3D" id="2.40.50.100">
    <property type="match status" value="1"/>
</dbReference>
<feature type="domain" description="Response regulatory" evidence="9">
    <location>
        <begin position="12"/>
        <end position="128"/>
    </location>
</feature>